<evidence type="ECO:0000259" key="2">
    <source>
        <dbReference type="Pfam" id="PF12697"/>
    </source>
</evidence>
<dbReference type="Pfam" id="PF12697">
    <property type="entry name" value="Abhydrolase_6"/>
    <property type="match status" value="1"/>
</dbReference>
<dbReference type="SUPFAM" id="SSF53474">
    <property type="entry name" value="alpha/beta-Hydrolases"/>
    <property type="match status" value="1"/>
</dbReference>
<dbReference type="PANTHER" id="PTHR43798">
    <property type="entry name" value="MONOACYLGLYCEROL LIPASE"/>
    <property type="match status" value="1"/>
</dbReference>
<comment type="caution">
    <text evidence="3">The sequence shown here is derived from an EMBL/GenBank/DDBJ whole genome shotgun (WGS) entry which is preliminary data.</text>
</comment>
<evidence type="ECO:0000256" key="1">
    <source>
        <dbReference type="SAM" id="MobiDB-lite"/>
    </source>
</evidence>
<name>A0ABV5IP40_9ACTN</name>
<dbReference type="RefSeq" id="WP_189652322.1">
    <property type="nucleotide sequence ID" value="NZ_BMRC01000026.1"/>
</dbReference>
<keyword evidence="3" id="KW-0378">Hydrolase</keyword>
<proteinExistence type="predicted"/>
<reference evidence="3 4" key="1">
    <citation type="submission" date="2024-09" db="EMBL/GenBank/DDBJ databases">
        <authorList>
            <person name="Sun Q."/>
            <person name="Mori K."/>
        </authorList>
    </citation>
    <scope>NUCLEOTIDE SEQUENCE [LARGE SCALE GENOMIC DNA]</scope>
    <source>
        <strain evidence="3 4">CCM 3426</strain>
    </source>
</reference>
<dbReference type="GO" id="GO:0016787">
    <property type="term" value="F:hydrolase activity"/>
    <property type="evidence" value="ECO:0007669"/>
    <property type="project" value="UniProtKB-KW"/>
</dbReference>
<evidence type="ECO:0000313" key="4">
    <source>
        <dbReference type="Proteomes" id="UP001589647"/>
    </source>
</evidence>
<protein>
    <submittedName>
        <fullName evidence="3">Alpha/beta fold hydrolase</fullName>
    </submittedName>
</protein>
<gene>
    <name evidence="3" type="ORF">ACFFV7_34155</name>
</gene>
<feature type="compositionally biased region" description="Basic and acidic residues" evidence="1">
    <location>
        <begin position="1"/>
        <end position="19"/>
    </location>
</feature>
<dbReference type="PANTHER" id="PTHR43798:SF33">
    <property type="entry name" value="HYDROLASE, PUTATIVE (AFU_ORTHOLOGUE AFUA_2G14860)-RELATED"/>
    <property type="match status" value="1"/>
</dbReference>
<accession>A0ABV5IP40</accession>
<dbReference type="Proteomes" id="UP001589647">
    <property type="component" value="Unassembled WGS sequence"/>
</dbReference>
<evidence type="ECO:0000313" key="3">
    <source>
        <dbReference type="EMBL" id="MFB9206281.1"/>
    </source>
</evidence>
<organism evidence="3 4">
    <name type="scientific">Nonomuraea spiralis</name>
    <dbReference type="NCBI Taxonomy" id="46182"/>
    <lineage>
        <taxon>Bacteria</taxon>
        <taxon>Bacillati</taxon>
        <taxon>Actinomycetota</taxon>
        <taxon>Actinomycetes</taxon>
        <taxon>Streptosporangiales</taxon>
        <taxon>Streptosporangiaceae</taxon>
        <taxon>Nonomuraea</taxon>
    </lineage>
</organism>
<feature type="region of interest" description="Disordered" evidence="1">
    <location>
        <begin position="1"/>
        <end position="26"/>
    </location>
</feature>
<sequence>MPDIDAKPPPRLAATEREPPGAADRPPLVLLHGLGCERGQFVRQWEGLRPELRLLGLDLPGHGGSPGLESGTYSVRAMADAVAADLDARGLRGVVLGGHSAGGLIATLVAVTRPALVSGVLVLDSNFALTAADRRVNEVRAHESESGDWRGHFLAAMSDAWGPGGAGGDGRAEVFRSLEHTPEQVVRPLWHDILRFDPTDLCRRCPVPMLYVRSRRDTDLAVLRSLNPLISVVDLRPRCRGHWPQLQCPDVVNDLIHTFLTELTELTEDA</sequence>
<dbReference type="InterPro" id="IPR000073">
    <property type="entry name" value="AB_hydrolase_1"/>
</dbReference>
<dbReference type="InterPro" id="IPR050266">
    <property type="entry name" value="AB_hydrolase_sf"/>
</dbReference>
<keyword evidence="4" id="KW-1185">Reference proteome</keyword>
<feature type="domain" description="AB hydrolase-1" evidence="2">
    <location>
        <begin position="28"/>
        <end position="254"/>
    </location>
</feature>
<dbReference type="Gene3D" id="3.40.50.1820">
    <property type="entry name" value="alpha/beta hydrolase"/>
    <property type="match status" value="1"/>
</dbReference>
<dbReference type="InterPro" id="IPR029058">
    <property type="entry name" value="AB_hydrolase_fold"/>
</dbReference>
<dbReference type="EMBL" id="JBHMEI010000036">
    <property type="protein sequence ID" value="MFB9206281.1"/>
    <property type="molecule type" value="Genomic_DNA"/>
</dbReference>